<accession>A0ABD6D9S4</accession>
<name>A0ABD6D9S4_9EURY</name>
<protein>
    <submittedName>
        <fullName evidence="2">Uncharacterized protein</fullName>
    </submittedName>
</protein>
<comment type="caution">
    <text evidence="2">The sequence shown here is derived from an EMBL/GenBank/DDBJ whole genome shotgun (WGS) entry which is preliminary data.</text>
</comment>
<evidence type="ECO:0000313" key="2">
    <source>
        <dbReference type="EMBL" id="MFD1642763.1"/>
    </source>
</evidence>
<gene>
    <name evidence="2" type="ORF">ACFSBW_12845</name>
</gene>
<feature type="compositionally biased region" description="Polar residues" evidence="1">
    <location>
        <begin position="1"/>
        <end position="10"/>
    </location>
</feature>
<dbReference type="Gene3D" id="1.20.5.1700">
    <property type="match status" value="1"/>
</dbReference>
<feature type="region of interest" description="Disordered" evidence="1">
    <location>
        <begin position="105"/>
        <end position="132"/>
    </location>
</feature>
<dbReference type="EMBL" id="JBHUDM010000003">
    <property type="protein sequence ID" value="MFD1642763.1"/>
    <property type="molecule type" value="Genomic_DNA"/>
</dbReference>
<organism evidence="2 3">
    <name type="scientific">Halohasta litorea</name>
    <dbReference type="NCBI Taxonomy" id="869891"/>
    <lineage>
        <taxon>Archaea</taxon>
        <taxon>Methanobacteriati</taxon>
        <taxon>Methanobacteriota</taxon>
        <taxon>Stenosarchaea group</taxon>
        <taxon>Halobacteria</taxon>
        <taxon>Halobacteriales</taxon>
        <taxon>Haloferacaceae</taxon>
        <taxon>Halohasta</taxon>
    </lineage>
</organism>
<keyword evidence="3" id="KW-1185">Reference proteome</keyword>
<sequence length="145" mass="16515">MWSSTLPTRTVRNEGRSRRTFPRQSTAQPNSRRKQPQRPDSTANRSQAALREEIDRLRTENQQAEAEIQRLQSEIDRLRGQLADHQQSQQAIIDRYEAILGELESAAATDPPATTRRAPVDSTGSTESRRAEKGVIARLRRWLLG</sequence>
<feature type="region of interest" description="Disordered" evidence="1">
    <location>
        <begin position="1"/>
        <end position="49"/>
    </location>
</feature>
<evidence type="ECO:0000313" key="3">
    <source>
        <dbReference type="Proteomes" id="UP001597052"/>
    </source>
</evidence>
<reference evidence="2 3" key="1">
    <citation type="journal article" date="2019" name="Int. J. Syst. Evol. Microbiol.">
        <title>The Global Catalogue of Microorganisms (GCM) 10K type strain sequencing project: providing services to taxonomists for standard genome sequencing and annotation.</title>
        <authorList>
            <consortium name="The Broad Institute Genomics Platform"/>
            <consortium name="The Broad Institute Genome Sequencing Center for Infectious Disease"/>
            <person name="Wu L."/>
            <person name="Ma J."/>
        </authorList>
    </citation>
    <scope>NUCLEOTIDE SEQUENCE [LARGE SCALE GENOMIC DNA]</scope>
    <source>
        <strain evidence="2 3">CGMCC 1.10593</strain>
    </source>
</reference>
<proteinExistence type="predicted"/>
<feature type="compositionally biased region" description="Low complexity" evidence="1">
    <location>
        <begin position="106"/>
        <end position="117"/>
    </location>
</feature>
<dbReference type="AlphaFoldDB" id="A0ABD6D9S4"/>
<dbReference type="RefSeq" id="WP_256396161.1">
    <property type="nucleotide sequence ID" value="NZ_JANHDJ010000003.1"/>
</dbReference>
<feature type="compositionally biased region" description="Polar residues" evidence="1">
    <location>
        <begin position="38"/>
        <end position="47"/>
    </location>
</feature>
<evidence type="ECO:0000256" key="1">
    <source>
        <dbReference type="SAM" id="MobiDB-lite"/>
    </source>
</evidence>
<dbReference type="Proteomes" id="UP001597052">
    <property type="component" value="Unassembled WGS sequence"/>
</dbReference>